<evidence type="ECO:0000256" key="3">
    <source>
        <dbReference type="ARBA" id="ARBA00022670"/>
    </source>
</evidence>
<name>C7MME8_CRYCD</name>
<dbReference type="KEGG" id="ccu:Ccur_03630"/>
<dbReference type="PANTHER" id="PTHR43808:SF31">
    <property type="entry name" value="N-ACETYL-L-CITRULLINE DEACETYLASE"/>
    <property type="match status" value="1"/>
</dbReference>
<dbReference type="InterPro" id="IPR001261">
    <property type="entry name" value="ArgE/DapE_CS"/>
</dbReference>
<sequence>MCVALDRVASNPNALPNLLDQLDRFWETHWDEMLADLDRLVAIESVEDLAHAAPGAPFGPGPAQALETFLTIADRMGFTTKNVDGYAGIADMVGDSPVQVGIIGHVDVVPIGEGWTVDPLRVTVRDSFLLGRGTSDDKGPLLMSLYAAKFWMDKGRALPYTLRYIVGANEETGMRDVEQYRKIHGDPAVVFTPDDEFPACYGEKGQIQGAITSPQLAGVIQDIQGGIAPNAVPGSASALVAVPAVRLKPADGIEIETRDGGTFVTARGVQAHAAMPESGTSAILHLVAYLAASGICSPAEQQWLSCLETWLGDFSGMGLGIASCDEAFGPLTAVGGMISMQNGRIRQTIDIRFTTASDPDVLEKTLVSLTQSAGGVWETTRLAPVFLMNPESPFMQALISSYRAVTGDNQPAFTIGGGTYARHFPCAAGFGASVCGKAYPSWVGGMHAADEGVAIADLKNAFKVYAVAIDRLMALDLCGEL</sequence>
<protein>
    <submittedName>
        <fullName evidence="9">Dipeptidase, putative</fullName>
    </submittedName>
</protein>
<evidence type="ECO:0000256" key="2">
    <source>
        <dbReference type="ARBA" id="ARBA00006247"/>
    </source>
</evidence>
<evidence type="ECO:0000256" key="1">
    <source>
        <dbReference type="ARBA" id="ARBA00001947"/>
    </source>
</evidence>
<dbReference type="HOGENOM" id="CLU_031786_0_0_11"/>
<dbReference type="Proteomes" id="UP000000954">
    <property type="component" value="Chromosome"/>
</dbReference>
<evidence type="ECO:0000256" key="5">
    <source>
        <dbReference type="ARBA" id="ARBA00022801"/>
    </source>
</evidence>
<evidence type="ECO:0000256" key="8">
    <source>
        <dbReference type="ARBA" id="ARBA00023049"/>
    </source>
</evidence>
<dbReference type="GO" id="GO:0008777">
    <property type="term" value="F:acetylornithine deacetylase activity"/>
    <property type="evidence" value="ECO:0007669"/>
    <property type="project" value="TreeGrafter"/>
</dbReference>
<dbReference type="AlphaFoldDB" id="C7MME8"/>
<evidence type="ECO:0000256" key="4">
    <source>
        <dbReference type="ARBA" id="ARBA00022723"/>
    </source>
</evidence>
<dbReference type="NCBIfam" id="TIGR01887">
    <property type="entry name" value="dipeptidaselike"/>
    <property type="match status" value="1"/>
</dbReference>
<dbReference type="PANTHER" id="PTHR43808">
    <property type="entry name" value="ACETYLORNITHINE DEACETYLASE"/>
    <property type="match status" value="1"/>
</dbReference>
<keyword evidence="6" id="KW-0862">Zinc</keyword>
<accession>C7MME8</accession>
<evidence type="ECO:0000313" key="9">
    <source>
        <dbReference type="EMBL" id="ACU94088.1"/>
    </source>
</evidence>
<dbReference type="Pfam" id="PF01546">
    <property type="entry name" value="Peptidase_M20"/>
    <property type="match status" value="1"/>
</dbReference>
<dbReference type="GO" id="GO:0006526">
    <property type="term" value="P:L-arginine biosynthetic process"/>
    <property type="evidence" value="ECO:0007669"/>
    <property type="project" value="TreeGrafter"/>
</dbReference>
<dbReference type="Gene3D" id="3.30.70.360">
    <property type="match status" value="2"/>
</dbReference>
<comment type="cofactor">
    <cofactor evidence="1">
        <name>Zn(2+)</name>
        <dbReference type="ChEBI" id="CHEBI:29105"/>
    </cofactor>
</comment>
<dbReference type="SUPFAM" id="SSF55031">
    <property type="entry name" value="Bacterial exopeptidase dimerisation domain"/>
    <property type="match status" value="1"/>
</dbReference>
<keyword evidence="4" id="KW-0479">Metal-binding</keyword>
<evidence type="ECO:0000313" key="10">
    <source>
        <dbReference type="Proteomes" id="UP000000954"/>
    </source>
</evidence>
<dbReference type="EMBL" id="CP001682">
    <property type="protein sequence ID" value="ACU94088.1"/>
    <property type="molecule type" value="Genomic_DNA"/>
</dbReference>
<organism evidence="9 10">
    <name type="scientific">Cryptobacterium curtum (strain ATCC 700683 / DSM 15641 / CCUG 43107 / 12-3)</name>
    <dbReference type="NCBI Taxonomy" id="469378"/>
    <lineage>
        <taxon>Bacteria</taxon>
        <taxon>Bacillati</taxon>
        <taxon>Actinomycetota</taxon>
        <taxon>Coriobacteriia</taxon>
        <taxon>Eggerthellales</taxon>
        <taxon>Eggerthellaceae</taxon>
        <taxon>Cryptobacterium</taxon>
    </lineage>
</organism>
<gene>
    <name evidence="9" type="ordered locus">Ccur_03630</name>
</gene>
<dbReference type="GO" id="GO:0008270">
    <property type="term" value="F:zinc ion binding"/>
    <property type="evidence" value="ECO:0007669"/>
    <property type="project" value="InterPro"/>
</dbReference>
<dbReference type="GO" id="GO:0016805">
    <property type="term" value="F:dipeptidase activity"/>
    <property type="evidence" value="ECO:0007669"/>
    <property type="project" value="UniProtKB-KW"/>
</dbReference>
<keyword evidence="5" id="KW-0378">Hydrolase</keyword>
<dbReference type="GO" id="GO:0008237">
    <property type="term" value="F:metallopeptidase activity"/>
    <property type="evidence" value="ECO:0007669"/>
    <property type="project" value="UniProtKB-KW"/>
</dbReference>
<dbReference type="eggNOG" id="COG0624">
    <property type="taxonomic scope" value="Bacteria"/>
</dbReference>
<dbReference type="Gene3D" id="3.40.630.10">
    <property type="entry name" value="Zn peptidases"/>
    <property type="match status" value="1"/>
</dbReference>
<dbReference type="GO" id="GO:0006508">
    <property type="term" value="P:proteolysis"/>
    <property type="evidence" value="ECO:0007669"/>
    <property type="project" value="UniProtKB-KW"/>
</dbReference>
<dbReference type="InterPro" id="IPR010964">
    <property type="entry name" value="M20A_pepV-rel"/>
</dbReference>
<keyword evidence="10" id="KW-1185">Reference proteome</keyword>
<keyword evidence="7" id="KW-0224">Dipeptidase</keyword>
<keyword evidence="8" id="KW-0482">Metalloprotease</keyword>
<comment type="similarity">
    <text evidence="2">Belongs to the peptidase M20A family.</text>
</comment>
<dbReference type="InterPro" id="IPR050072">
    <property type="entry name" value="Peptidase_M20A"/>
</dbReference>
<proteinExistence type="inferred from homology"/>
<evidence type="ECO:0000256" key="7">
    <source>
        <dbReference type="ARBA" id="ARBA00022997"/>
    </source>
</evidence>
<dbReference type="PROSITE" id="PS00758">
    <property type="entry name" value="ARGE_DAPE_CPG2_1"/>
    <property type="match status" value="1"/>
</dbReference>
<keyword evidence="3" id="KW-0645">Protease</keyword>
<evidence type="ECO:0000256" key="6">
    <source>
        <dbReference type="ARBA" id="ARBA00022833"/>
    </source>
</evidence>
<dbReference type="InterPro" id="IPR036264">
    <property type="entry name" value="Bact_exopeptidase_dim_dom"/>
</dbReference>
<dbReference type="SUPFAM" id="SSF53187">
    <property type="entry name" value="Zn-dependent exopeptidases"/>
    <property type="match status" value="1"/>
</dbReference>
<reference evidence="9 10" key="1">
    <citation type="journal article" date="2009" name="Stand. Genomic Sci.">
        <title>Complete genome sequence of Cryptobacterium curtum type strain (12-3).</title>
        <authorList>
            <person name="Mavrommatis K."/>
            <person name="Pukall R."/>
            <person name="Rohde C."/>
            <person name="Chen F."/>
            <person name="Sims D."/>
            <person name="Brettin T."/>
            <person name="Kuske C."/>
            <person name="Detter J.C."/>
            <person name="Han C."/>
            <person name="Lapidus A."/>
            <person name="Copeland A."/>
            <person name="Glavina Del Rio T."/>
            <person name="Nolan M."/>
            <person name="Lucas S."/>
            <person name="Tice H."/>
            <person name="Cheng J.F."/>
            <person name="Bruce D."/>
            <person name="Goodwin L."/>
            <person name="Pitluck S."/>
            <person name="Ovchinnikova G."/>
            <person name="Pati A."/>
            <person name="Ivanova N."/>
            <person name="Chen A."/>
            <person name="Palaniappan K."/>
            <person name="Chain P."/>
            <person name="D'haeseleer P."/>
            <person name="Goker M."/>
            <person name="Bristow J."/>
            <person name="Eisen J.A."/>
            <person name="Markowitz V."/>
            <person name="Hugenholtz P."/>
            <person name="Rohde M."/>
            <person name="Klenk H.P."/>
            <person name="Kyrpides N.C."/>
        </authorList>
    </citation>
    <scope>NUCLEOTIDE SEQUENCE [LARGE SCALE GENOMIC DNA]</scope>
    <source>
        <strain evidence="10">ATCC 700683 / DSM 15641 / 12-3</strain>
    </source>
</reference>
<dbReference type="InterPro" id="IPR002933">
    <property type="entry name" value="Peptidase_M20"/>
</dbReference>